<name>A0A915HF20_ROMCU</name>
<dbReference type="GO" id="GO:0031491">
    <property type="term" value="F:nucleosome binding"/>
    <property type="evidence" value="ECO:0007669"/>
    <property type="project" value="TreeGrafter"/>
</dbReference>
<feature type="domain" description="RING-type" evidence="12">
    <location>
        <begin position="17"/>
        <end position="54"/>
    </location>
</feature>
<evidence type="ECO:0000256" key="2">
    <source>
        <dbReference type="ARBA" id="ARBA00004123"/>
    </source>
</evidence>
<evidence type="ECO:0000256" key="7">
    <source>
        <dbReference type="ARBA" id="ARBA00022771"/>
    </source>
</evidence>
<keyword evidence="13" id="KW-1185">Reference proteome</keyword>
<reference evidence="14" key="1">
    <citation type="submission" date="2022-11" db="UniProtKB">
        <authorList>
            <consortium name="WormBaseParasite"/>
        </authorList>
    </citation>
    <scope>IDENTIFICATION</scope>
</reference>
<dbReference type="PANTHER" id="PTHR23328:SF0">
    <property type="entry name" value="RING-TYPE DOMAIN-CONTAINING PROTEIN"/>
    <property type="match status" value="1"/>
</dbReference>
<dbReference type="PROSITE" id="PS50089">
    <property type="entry name" value="ZF_RING_2"/>
    <property type="match status" value="1"/>
</dbReference>
<dbReference type="InterPro" id="IPR013083">
    <property type="entry name" value="Znf_RING/FYVE/PHD"/>
</dbReference>
<keyword evidence="8" id="KW-0833">Ubl conjugation pathway</keyword>
<dbReference type="AlphaFoldDB" id="A0A915HF20"/>
<dbReference type="Gene3D" id="3.30.40.10">
    <property type="entry name" value="Zinc/RING finger domain, C3HC4 (zinc finger)"/>
    <property type="match status" value="1"/>
</dbReference>
<dbReference type="GO" id="GO:0008270">
    <property type="term" value="F:zinc ion binding"/>
    <property type="evidence" value="ECO:0007669"/>
    <property type="project" value="UniProtKB-KW"/>
</dbReference>
<proteinExistence type="predicted"/>
<evidence type="ECO:0000256" key="9">
    <source>
        <dbReference type="ARBA" id="ARBA00022833"/>
    </source>
</evidence>
<evidence type="ECO:0000256" key="10">
    <source>
        <dbReference type="ARBA" id="ARBA00023242"/>
    </source>
</evidence>
<evidence type="ECO:0000256" key="1">
    <source>
        <dbReference type="ARBA" id="ARBA00000900"/>
    </source>
</evidence>
<protein>
    <recommendedName>
        <fullName evidence="3">RING-type E3 ubiquitin transferase</fullName>
        <ecNumber evidence="3">2.3.2.27</ecNumber>
    </recommendedName>
</protein>
<sequence>MNVPTTSNGLRLEDCMCPICLEILIEPVTMPCKHELCMPCFQQNVQVFLYRPDCNVLLRENLGCTDMPDADLWRQIRKFFPKEVTNRMSGRSDYESVAVPPVHEVNHILAAPGEIKQEYEDQIRRFTEQLNLEREQEEAASRAFIEKLQAFEAARLQVEENDSYIAHHLGHLCETDQDVGVIYDQIAAEIAPPNQSGATTSSSIPDSALFTATSNIQTVNSTAVSRYQIAGDTFEFASQRPQVVTVGTQTPAQIATQAESQDCSSLITSLNRSSSFRDKVDAQTITEPPMATIWTMSHDLRSSNQPNVTGWVGSTACSCSSCLPENSRAFYALYNFKYQKF</sequence>
<dbReference type="Pfam" id="PF00097">
    <property type="entry name" value="zf-C3HC4"/>
    <property type="match status" value="1"/>
</dbReference>
<dbReference type="InterPro" id="IPR001841">
    <property type="entry name" value="Znf_RING"/>
</dbReference>
<dbReference type="GO" id="GO:0035861">
    <property type="term" value="C:site of double-strand break"/>
    <property type="evidence" value="ECO:0007669"/>
    <property type="project" value="TreeGrafter"/>
</dbReference>
<dbReference type="InterPro" id="IPR051657">
    <property type="entry name" value="RNF168/RNF169_E3_ubiq-ligase"/>
</dbReference>
<keyword evidence="9" id="KW-0862">Zinc</keyword>
<dbReference type="PANTHER" id="PTHR23328">
    <property type="entry name" value="RING-TYPE DOMAIN-CONTAINING PROTEIN"/>
    <property type="match status" value="1"/>
</dbReference>
<dbReference type="GO" id="GO:0006302">
    <property type="term" value="P:double-strand break repair"/>
    <property type="evidence" value="ECO:0007669"/>
    <property type="project" value="TreeGrafter"/>
</dbReference>
<evidence type="ECO:0000256" key="11">
    <source>
        <dbReference type="PROSITE-ProRule" id="PRU00175"/>
    </source>
</evidence>
<evidence type="ECO:0000256" key="3">
    <source>
        <dbReference type="ARBA" id="ARBA00012483"/>
    </source>
</evidence>
<evidence type="ECO:0000313" key="13">
    <source>
        <dbReference type="Proteomes" id="UP000887565"/>
    </source>
</evidence>
<keyword evidence="7 11" id="KW-0863">Zinc-finger</keyword>
<dbReference type="GO" id="GO:0061630">
    <property type="term" value="F:ubiquitin protein ligase activity"/>
    <property type="evidence" value="ECO:0007669"/>
    <property type="project" value="UniProtKB-EC"/>
</dbReference>
<keyword evidence="6" id="KW-0227">DNA damage</keyword>
<dbReference type="EC" id="2.3.2.27" evidence="3"/>
<dbReference type="GO" id="GO:0005634">
    <property type="term" value="C:nucleus"/>
    <property type="evidence" value="ECO:0007669"/>
    <property type="project" value="UniProtKB-SubCell"/>
</dbReference>
<evidence type="ECO:0000259" key="12">
    <source>
        <dbReference type="PROSITE" id="PS50089"/>
    </source>
</evidence>
<dbReference type="SUPFAM" id="SSF57850">
    <property type="entry name" value="RING/U-box"/>
    <property type="match status" value="1"/>
</dbReference>
<dbReference type="Proteomes" id="UP000887565">
    <property type="component" value="Unplaced"/>
</dbReference>
<organism evidence="13 14">
    <name type="scientific">Romanomermis culicivorax</name>
    <name type="common">Nematode worm</name>
    <dbReference type="NCBI Taxonomy" id="13658"/>
    <lineage>
        <taxon>Eukaryota</taxon>
        <taxon>Metazoa</taxon>
        <taxon>Ecdysozoa</taxon>
        <taxon>Nematoda</taxon>
        <taxon>Enoplea</taxon>
        <taxon>Dorylaimia</taxon>
        <taxon>Mermithida</taxon>
        <taxon>Mermithoidea</taxon>
        <taxon>Mermithidae</taxon>
        <taxon>Romanomermis</taxon>
    </lineage>
</organism>
<dbReference type="InterPro" id="IPR018957">
    <property type="entry name" value="Znf_C3HC4_RING-type"/>
</dbReference>
<keyword evidence="10" id="KW-0539">Nucleus</keyword>
<accession>A0A915HF20</accession>
<evidence type="ECO:0000256" key="6">
    <source>
        <dbReference type="ARBA" id="ARBA00022763"/>
    </source>
</evidence>
<evidence type="ECO:0000256" key="5">
    <source>
        <dbReference type="ARBA" id="ARBA00022723"/>
    </source>
</evidence>
<dbReference type="CDD" id="cd22249">
    <property type="entry name" value="UDM1_RNF168_RNF169-like"/>
    <property type="match status" value="1"/>
</dbReference>
<evidence type="ECO:0000256" key="8">
    <source>
        <dbReference type="ARBA" id="ARBA00022786"/>
    </source>
</evidence>
<comment type="subcellular location">
    <subcellularLocation>
        <location evidence="2">Nucleus</location>
    </subcellularLocation>
</comment>
<keyword evidence="4" id="KW-0808">Transferase</keyword>
<dbReference type="WBParaSite" id="nRc.2.0.1.t00657-RA">
    <property type="protein sequence ID" value="nRc.2.0.1.t00657-RA"/>
    <property type="gene ID" value="nRc.2.0.1.g00657"/>
</dbReference>
<comment type="catalytic activity">
    <reaction evidence="1">
        <text>S-ubiquitinyl-[E2 ubiquitin-conjugating enzyme]-L-cysteine + [acceptor protein]-L-lysine = [E2 ubiquitin-conjugating enzyme]-L-cysteine + N(6)-ubiquitinyl-[acceptor protein]-L-lysine.</text>
        <dbReference type="EC" id="2.3.2.27"/>
    </reaction>
</comment>
<evidence type="ECO:0000256" key="4">
    <source>
        <dbReference type="ARBA" id="ARBA00022679"/>
    </source>
</evidence>
<keyword evidence="5" id="KW-0479">Metal-binding</keyword>
<evidence type="ECO:0000313" key="14">
    <source>
        <dbReference type="WBParaSite" id="nRc.2.0.1.t00657-RA"/>
    </source>
</evidence>